<dbReference type="AlphaFoldDB" id="A0A8J3WNN3"/>
<sequence>MIGELLRDVMTTAYGGWTPENGCTAAEIATAEERLGTGLPQALRDYYTAAGRHAELMGAGGHEHTFRMHAPGHLTADDGWLVFCGENRWSAQWSIRPDDVDWSDPRVHGRAEPGQKWHSAFRRLSAFLINVACVQTVRSLPYQATCRLRKGQLETVESLIGYVGSREACRGGDWLSFIDRPARILASYSYVTSTVHVGAVTPDALASLRERSGLPVKTAGDR</sequence>
<dbReference type="InterPro" id="IPR037883">
    <property type="entry name" value="Knr4/Smi1-like_sf"/>
</dbReference>
<dbReference type="EMBL" id="BOOJ01000058">
    <property type="protein sequence ID" value="GIH96020.1"/>
    <property type="molecule type" value="Genomic_DNA"/>
</dbReference>
<dbReference type="RefSeq" id="WP_204068083.1">
    <property type="nucleotide sequence ID" value="NZ_BOOJ01000058.1"/>
</dbReference>
<reference evidence="2 3" key="1">
    <citation type="submission" date="2021-01" db="EMBL/GenBank/DDBJ databases">
        <title>Whole genome shotgun sequence of Planobispora siamensis NBRC 107568.</title>
        <authorList>
            <person name="Komaki H."/>
            <person name="Tamura T."/>
        </authorList>
    </citation>
    <scope>NUCLEOTIDE SEQUENCE [LARGE SCALE GENOMIC DNA]</scope>
    <source>
        <strain evidence="2 3">NBRC 107568</strain>
    </source>
</reference>
<protein>
    <recommendedName>
        <fullName evidence="1">Knr4/Smi1-like domain-containing protein</fullName>
    </recommendedName>
</protein>
<feature type="domain" description="Knr4/Smi1-like" evidence="1">
    <location>
        <begin position="22"/>
        <end position="130"/>
    </location>
</feature>
<name>A0A8J3WNN3_9ACTN</name>
<comment type="caution">
    <text evidence="2">The sequence shown here is derived from an EMBL/GenBank/DDBJ whole genome shotgun (WGS) entry which is preliminary data.</text>
</comment>
<evidence type="ECO:0000313" key="2">
    <source>
        <dbReference type="EMBL" id="GIH96020.1"/>
    </source>
</evidence>
<gene>
    <name evidence="2" type="ORF">Psi01_66500</name>
</gene>
<evidence type="ECO:0000259" key="1">
    <source>
        <dbReference type="SMART" id="SM00860"/>
    </source>
</evidence>
<accession>A0A8J3WNN3</accession>
<dbReference type="SUPFAM" id="SSF160631">
    <property type="entry name" value="SMI1/KNR4-like"/>
    <property type="match status" value="1"/>
</dbReference>
<dbReference type="Proteomes" id="UP000619788">
    <property type="component" value="Unassembled WGS sequence"/>
</dbReference>
<dbReference type="SMART" id="SM00860">
    <property type="entry name" value="SMI1_KNR4"/>
    <property type="match status" value="1"/>
</dbReference>
<proteinExistence type="predicted"/>
<organism evidence="2 3">
    <name type="scientific">Planobispora siamensis</name>
    <dbReference type="NCBI Taxonomy" id="936338"/>
    <lineage>
        <taxon>Bacteria</taxon>
        <taxon>Bacillati</taxon>
        <taxon>Actinomycetota</taxon>
        <taxon>Actinomycetes</taxon>
        <taxon>Streptosporangiales</taxon>
        <taxon>Streptosporangiaceae</taxon>
        <taxon>Planobispora</taxon>
    </lineage>
</organism>
<evidence type="ECO:0000313" key="3">
    <source>
        <dbReference type="Proteomes" id="UP000619788"/>
    </source>
</evidence>
<dbReference type="InterPro" id="IPR018958">
    <property type="entry name" value="Knr4/Smi1-like_dom"/>
</dbReference>
<keyword evidence="3" id="KW-1185">Reference proteome</keyword>